<name>A0ACB7FCG0_NIBAL</name>
<evidence type="ECO:0000313" key="2">
    <source>
        <dbReference type="Proteomes" id="UP000805704"/>
    </source>
</evidence>
<accession>A0ACB7FCG0</accession>
<reference evidence="1" key="1">
    <citation type="submission" date="2020-04" db="EMBL/GenBank/DDBJ databases">
        <title>A chromosome-scale assembly and high-density genetic map of the yellow drum (Nibea albiflora) genome.</title>
        <authorList>
            <person name="Xu D."/>
            <person name="Zhang W."/>
            <person name="Chen R."/>
            <person name="Tan P."/>
            <person name="Wang L."/>
            <person name="Song H."/>
            <person name="Tian L."/>
            <person name="Zhu Q."/>
            <person name="Wang B."/>
        </authorList>
    </citation>
    <scope>NUCLEOTIDE SEQUENCE</scope>
    <source>
        <strain evidence="1">ZJHYS-2018</strain>
    </source>
</reference>
<dbReference type="EMBL" id="CM024801">
    <property type="protein sequence ID" value="KAG8011892.1"/>
    <property type="molecule type" value="Genomic_DNA"/>
</dbReference>
<feature type="non-terminal residue" evidence="1">
    <location>
        <position position="1"/>
    </location>
</feature>
<evidence type="ECO:0000313" key="1">
    <source>
        <dbReference type="EMBL" id="KAG8011892.1"/>
    </source>
</evidence>
<gene>
    <name evidence="1" type="ORF">GBF38_004276</name>
</gene>
<comment type="caution">
    <text evidence="1">The sequence shown here is derived from an EMBL/GenBank/DDBJ whole genome shotgun (WGS) entry which is preliminary data.</text>
</comment>
<organism evidence="1 2">
    <name type="scientific">Nibea albiflora</name>
    <name type="common">Yellow drum</name>
    <name type="synonym">Corvina albiflora</name>
    <dbReference type="NCBI Taxonomy" id="240163"/>
    <lineage>
        <taxon>Eukaryota</taxon>
        <taxon>Metazoa</taxon>
        <taxon>Chordata</taxon>
        <taxon>Craniata</taxon>
        <taxon>Vertebrata</taxon>
        <taxon>Euteleostomi</taxon>
        <taxon>Actinopterygii</taxon>
        <taxon>Neopterygii</taxon>
        <taxon>Teleostei</taxon>
        <taxon>Neoteleostei</taxon>
        <taxon>Acanthomorphata</taxon>
        <taxon>Eupercaria</taxon>
        <taxon>Sciaenidae</taxon>
        <taxon>Nibea</taxon>
    </lineage>
</organism>
<keyword evidence="2" id="KW-1185">Reference proteome</keyword>
<protein>
    <submittedName>
        <fullName evidence="1">Uncharacterized protein</fullName>
    </submittedName>
</protein>
<sequence length="72" mass="7892">QEFWTTGKRRFSGLGNGGMQTGSKAGVVPELVLVQIWQMGNITTLGRLCGHNGRGEETQGDVEEGSQEERRE</sequence>
<dbReference type="Proteomes" id="UP000805704">
    <property type="component" value="Chromosome 13"/>
</dbReference>
<proteinExistence type="predicted"/>